<gene>
    <name evidence="1" type="ORF">SI7747_05005912</name>
</gene>
<proteinExistence type="predicted"/>
<organism evidence="1">
    <name type="scientific">Spirodela intermedia</name>
    <name type="common">Intermediate duckweed</name>
    <dbReference type="NCBI Taxonomy" id="51605"/>
    <lineage>
        <taxon>Eukaryota</taxon>
        <taxon>Viridiplantae</taxon>
        <taxon>Streptophyta</taxon>
        <taxon>Embryophyta</taxon>
        <taxon>Tracheophyta</taxon>
        <taxon>Spermatophyta</taxon>
        <taxon>Magnoliopsida</taxon>
        <taxon>Liliopsida</taxon>
        <taxon>Araceae</taxon>
        <taxon>Lemnoideae</taxon>
        <taxon>Spirodela</taxon>
    </lineage>
</organism>
<dbReference type="CDD" id="cd09272">
    <property type="entry name" value="RNase_HI_RT_Ty1"/>
    <property type="match status" value="1"/>
</dbReference>
<evidence type="ECO:0000313" key="2">
    <source>
        <dbReference type="Proteomes" id="UP001189122"/>
    </source>
</evidence>
<dbReference type="EMBL" id="CACRZD030000005">
    <property type="protein sequence ID" value="CAA6659490.1"/>
    <property type="molecule type" value="Genomic_DNA"/>
</dbReference>
<reference evidence="1 2" key="1">
    <citation type="submission" date="2019-12" db="EMBL/GenBank/DDBJ databases">
        <authorList>
            <person name="Scholz U."/>
            <person name="Mascher M."/>
            <person name="Fiebig A."/>
        </authorList>
    </citation>
    <scope>NUCLEOTIDE SEQUENCE</scope>
</reference>
<evidence type="ECO:0000313" key="1">
    <source>
        <dbReference type="EMBL" id="CAA2619743.1"/>
    </source>
</evidence>
<dbReference type="EMBL" id="LR743592">
    <property type="protein sequence ID" value="CAA2619743.1"/>
    <property type="molecule type" value="Genomic_DNA"/>
</dbReference>
<accession>A0A7I8INZ0</accession>
<keyword evidence="2" id="KW-1185">Reference proteome</keyword>
<sequence length="82" mass="9669">MLIHYDNQIVIFIIGNSTFHEYTKYIEIDCHYIQDKIMSRLISTLHVTSSHQFADIFMKNLAGISYDVMYIKLDMLNLYATT</sequence>
<dbReference type="AlphaFoldDB" id="A0A7I8INZ0"/>
<name>A0A7I8INZ0_SPIIN</name>
<protein>
    <submittedName>
        <fullName evidence="1">Uncharacterized protein</fullName>
    </submittedName>
</protein>
<dbReference type="Proteomes" id="UP001189122">
    <property type="component" value="Unassembled WGS sequence"/>
</dbReference>